<protein>
    <submittedName>
        <fullName evidence="1">Uncharacterized protein</fullName>
    </submittedName>
</protein>
<reference evidence="1" key="1">
    <citation type="submission" date="2019-02" db="EMBL/GenBank/DDBJ databases">
        <authorList>
            <person name="Gruber-Vodicka R. H."/>
            <person name="Seah K. B. B."/>
        </authorList>
    </citation>
    <scope>NUCLEOTIDE SEQUENCE</scope>
    <source>
        <strain evidence="1">BECK_DK161</strain>
    </source>
</reference>
<dbReference type="EMBL" id="CAADEY010000227">
    <property type="protein sequence ID" value="VFJ69691.1"/>
    <property type="molecule type" value="Genomic_DNA"/>
</dbReference>
<name>A0A450TP79_9GAMM</name>
<accession>A0A450TP79</accession>
<proteinExistence type="predicted"/>
<gene>
    <name evidence="1" type="ORF">BECKDK2373C_GA0170839_12274</name>
</gene>
<dbReference type="AlphaFoldDB" id="A0A450TP79"/>
<evidence type="ECO:0000313" key="1">
    <source>
        <dbReference type="EMBL" id="VFJ69691.1"/>
    </source>
</evidence>
<sequence length="66" mass="7262">MSLSMSCARCSSGLDSPSGSEAITTIFTMDGIDEILNLQPRNAKGKPYQVKQVREVILQYNLRLEG</sequence>
<organism evidence="1">
    <name type="scientific">Candidatus Kentrum sp. DK</name>
    <dbReference type="NCBI Taxonomy" id="2126562"/>
    <lineage>
        <taxon>Bacteria</taxon>
        <taxon>Pseudomonadati</taxon>
        <taxon>Pseudomonadota</taxon>
        <taxon>Gammaproteobacteria</taxon>
        <taxon>Candidatus Kentrum</taxon>
    </lineage>
</organism>